<sequence length="811" mass="90193">MDRRSWLWRRKSSEKSPGETESSTSVSSHSERYSDDQELSRASPNDASVSQAQSREVLCNASDGEVHETVKRLTEKLSVALLKISAKEDLVKQHAKVAEEAVSGWEQAEAEVVALKQQLQTTLQKNSALEDKISQLDGALKECVRQLHQSREEEEEKVRYSISEKTQMWGSEKHVLEKQLVELTAQLEAAKTKAGTFDHGLKARLEAVEKENMALKTELRSQSEDIQVLLLERELSNKAAETASKQHLESIKKVTKLEAECSRLQIANRRSSSASVHKPISSLACVESLTDSQSDSGERSLGGIDNGPGCSDSWASALIAELDQFKSEKADSRILTRCPVEIELMDDFLEMEKLVALPETDPENSDLEPEADSNQLVRRYNLLEVDKEFMHHMLIELEEKVERLEHEKAELEIASTESCNRLEASRSLVTAAESKVVELQTKLDMENESKQTAMSEFMDLEGKRKELETQLESAYLENGKLCEKVSLLEESSKSERESSFELKASIDNTEAAREALNSQLESAHSQLSSLNETIGVLEQQVKEERAFSSELASKVKALESQLEHAHSEASKLQEKVNFWELKAEEETKLSAEIAIKLEATEAARKKLELELQSAHEFATKAEAIEAAKKALEIQLDSALGETGKLSDKVALCEAKIDEERALSAEFAAKCHKLEADLSKIKQEAHLRRAANPNPELKIKQQEKELAVAAGKLEECQKTIASLNRQLKSLTDLDDFMLGAEKLEHDGSLQDPGGSKAKDFHHNDSSEVEGSCTLPDGKESIPLQSSFYLLSSSSSSLSGFVRSLPHSRSISH</sequence>
<dbReference type="OrthoDB" id="128924at2759"/>
<dbReference type="Proteomes" id="UP000012960">
    <property type="component" value="Unplaced"/>
</dbReference>
<dbReference type="EMBL" id="HG996472">
    <property type="protein sequence ID" value="CAG1833216.1"/>
    <property type="molecule type" value="Genomic_DNA"/>
</dbReference>
<gene>
    <name evidence="5" type="ORF">GSMUA_91360.1</name>
</gene>
<feature type="coiled-coil region" evidence="3">
    <location>
        <begin position="450"/>
        <end position="477"/>
    </location>
</feature>
<dbReference type="PANTHER" id="PTHR31580:SF49">
    <property type="entry name" value="FILAMENT-LIKE PLANT PROTEIN 3"/>
    <property type="match status" value="1"/>
</dbReference>
<dbReference type="FunCoup" id="A0A804KCK8">
    <property type="interactions" value="97"/>
</dbReference>
<feature type="coiled-coil region" evidence="3">
    <location>
        <begin position="173"/>
        <end position="225"/>
    </location>
</feature>
<dbReference type="Gramene" id="Ma08_t30560.1">
    <property type="protein sequence ID" value="Ma08_p30560.1"/>
    <property type="gene ID" value="Ma08_g30560"/>
</dbReference>
<comment type="similarity">
    <text evidence="1">Belongs to the FPP family.</text>
</comment>
<evidence type="ECO:0000256" key="1">
    <source>
        <dbReference type="ARBA" id="ARBA00005921"/>
    </source>
</evidence>
<dbReference type="InParanoid" id="A0A804KCK8"/>
<dbReference type="Gramene" id="Ma08_t30560.3">
    <property type="protein sequence ID" value="Ma08_p30560.3"/>
    <property type="gene ID" value="Ma08_g30560"/>
</dbReference>
<feature type="compositionally biased region" description="Basic and acidic residues" evidence="4">
    <location>
        <begin position="1"/>
        <end position="18"/>
    </location>
</feature>
<feature type="coiled-coil region" evidence="3">
    <location>
        <begin position="105"/>
        <end position="146"/>
    </location>
</feature>
<accession>A0A804KCK8</accession>
<evidence type="ECO:0000256" key="4">
    <source>
        <dbReference type="SAM" id="MobiDB-lite"/>
    </source>
</evidence>
<evidence type="ECO:0000313" key="6">
    <source>
        <dbReference type="EnsemblPlants" id="Ma08_p30560.1"/>
    </source>
</evidence>
<feature type="coiled-coil region" evidence="3">
    <location>
        <begin position="698"/>
        <end position="732"/>
    </location>
</feature>
<proteinExistence type="inferred from homology"/>
<feature type="compositionally biased region" description="Low complexity" evidence="4">
    <location>
        <begin position="19"/>
        <end position="28"/>
    </location>
</feature>
<feature type="region of interest" description="Disordered" evidence="4">
    <location>
        <begin position="744"/>
        <end position="776"/>
    </location>
</feature>
<evidence type="ECO:0000313" key="7">
    <source>
        <dbReference type="Proteomes" id="UP000012960"/>
    </source>
</evidence>
<evidence type="ECO:0000256" key="3">
    <source>
        <dbReference type="SAM" id="Coils"/>
    </source>
</evidence>
<dbReference type="AlphaFoldDB" id="A0A804KCK8"/>
<keyword evidence="2 3" id="KW-0175">Coiled coil</keyword>
<dbReference type="InterPro" id="IPR008587">
    <property type="entry name" value="FPP_plant"/>
</dbReference>
<dbReference type="PANTHER" id="PTHR31580">
    <property type="entry name" value="FILAMENT-LIKE PLANT PROTEIN 4"/>
    <property type="match status" value="1"/>
</dbReference>
<reference evidence="6" key="2">
    <citation type="submission" date="2021-05" db="UniProtKB">
        <authorList>
            <consortium name="EnsemblPlants"/>
        </authorList>
    </citation>
    <scope>IDENTIFICATION</scope>
    <source>
        <strain evidence="6">subsp. malaccensis</strain>
    </source>
</reference>
<evidence type="ECO:0000256" key="2">
    <source>
        <dbReference type="ARBA" id="ARBA00023054"/>
    </source>
</evidence>
<keyword evidence="7" id="KW-1185">Reference proteome</keyword>
<feature type="region of interest" description="Disordered" evidence="4">
    <location>
        <begin position="1"/>
        <end position="54"/>
    </location>
</feature>
<protein>
    <submittedName>
        <fullName evidence="5">(wild Malaysian banana) hypothetical protein</fullName>
    </submittedName>
</protein>
<dbReference type="EnsemblPlants" id="Ma08_t30560.1">
    <property type="protein sequence ID" value="Ma08_p30560.1"/>
    <property type="gene ID" value="Ma08_g30560"/>
</dbReference>
<feature type="coiled-coil region" evidence="3">
    <location>
        <begin position="387"/>
        <end position="417"/>
    </location>
</feature>
<name>A0A804KCK8_MUSAM</name>
<evidence type="ECO:0000313" key="5">
    <source>
        <dbReference type="EMBL" id="CAG1833216.1"/>
    </source>
</evidence>
<organism evidence="6 7">
    <name type="scientific">Musa acuminata subsp. malaccensis</name>
    <name type="common">Wild banana</name>
    <name type="synonym">Musa malaccensis</name>
    <dbReference type="NCBI Taxonomy" id="214687"/>
    <lineage>
        <taxon>Eukaryota</taxon>
        <taxon>Viridiplantae</taxon>
        <taxon>Streptophyta</taxon>
        <taxon>Embryophyta</taxon>
        <taxon>Tracheophyta</taxon>
        <taxon>Spermatophyta</taxon>
        <taxon>Magnoliopsida</taxon>
        <taxon>Liliopsida</taxon>
        <taxon>Zingiberales</taxon>
        <taxon>Musaceae</taxon>
        <taxon>Musa</taxon>
    </lineage>
</organism>
<feature type="coiled-coil region" evidence="3">
    <location>
        <begin position="506"/>
        <end position="641"/>
    </location>
</feature>
<dbReference type="EnsemblPlants" id="Ma08_t30560.3">
    <property type="protein sequence ID" value="Ma08_p30560.3"/>
    <property type="gene ID" value="Ma08_g30560"/>
</dbReference>
<feature type="compositionally biased region" description="Basic and acidic residues" evidence="4">
    <location>
        <begin position="755"/>
        <end position="764"/>
    </location>
</feature>
<feature type="compositionally biased region" description="Polar residues" evidence="4">
    <location>
        <begin position="40"/>
        <end position="54"/>
    </location>
</feature>
<reference evidence="5" key="1">
    <citation type="submission" date="2021-03" db="EMBL/GenBank/DDBJ databases">
        <authorList>
            <consortium name="Genoscope - CEA"/>
            <person name="William W."/>
        </authorList>
    </citation>
    <scope>NUCLEOTIDE SEQUENCE</scope>
    <source>
        <strain evidence="5">Doubled-haploid Pahang</strain>
    </source>
</reference>
<dbReference type="OMA" id="MDRTSWL"/>
<dbReference type="Pfam" id="PF05911">
    <property type="entry name" value="FPP"/>
    <property type="match status" value="3"/>
</dbReference>
<feature type="compositionally biased region" description="Basic and acidic residues" evidence="4">
    <location>
        <begin position="29"/>
        <end position="39"/>
    </location>
</feature>